<keyword evidence="2" id="KW-1185">Reference proteome</keyword>
<protein>
    <submittedName>
        <fullName evidence="1">CrfX protein</fullName>
    </submittedName>
</protein>
<dbReference type="KEGG" id="acx:Achr_23260"/>
<dbReference type="Proteomes" id="UP000068210">
    <property type="component" value="Chromosome"/>
</dbReference>
<proteinExistence type="predicted"/>
<evidence type="ECO:0000313" key="2">
    <source>
        <dbReference type="Proteomes" id="UP000068210"/>
    </source>
</evidence>
<dbReference type="EMBL" id="CP010415">
    <property type="protein sequence ID" value="AJE21764.1"/>
    <property type="molecule type" value="Genomic_DNA"/>
</dbReference>
<accession>A0A0C4WMS8</accession>
<dbReference type="HOGENOM" id="CLU_2571191_0_0_6"/>
<dbReference type="AlphaFoldDB" id="A0A0C4WMS8"/>
<name>A0A0C4WMS8_9GAMM</name>
<reference evidence="1 2" key="1">
    <citation type="journal article" date="2015" name="PLoS ONE">
        <title>Azotobacter Genomes: The Genome of Azotobacter chroococcum NCIMB 8003 (ATCC 4412).</title>
        <authorList>
            <person name="Robson R.L."/>
            <person name="Jones R."/>
            <person name="Robson R.M."/>
            <person name="Schwartz A."/>
            <person name="Richardson T.H."/>
        </authorList>
    </citation>
    <scope>NUCLEOTIDE SEQUENCE [LARGE SCALE GENOMIC DNA]</scope>
    <source>
        <strain evidence="1 2">NCIMB 8003</strain>
    </source>
</reference>
<evidence type="ECO:0000313" key="1">
    <source>
        <dbReference type="EMBL" id="AJE21764.1"/>
    </source>
</evidence>
<organism evidence="1 2">
    <name type="scientific">Azotobacter chroococcum NCIMB 8003</name>
    <dbReference type="NCBI Taxonomy" id="1328314"/>
    <lineage>
        <taxon>Bacteria</taxon>
        <taxon>Pseudomonadati</taxon>
        <taxon>Pseudomonadota</taxon>
        <taxon>Gammaproteobacteria</taxon>
        <taxon>Pseudomonadales</taxon>
        <taxon>Pseudomonadaceae</taxon>
        <taxon>Azotobacter</taxon>
    </lineage>
</organism>
<dbReference type="STRING" id="1328314.Achr_23260"/>
<sequence length="83" mass="9030">MRMHDPFEESLRDLLQSSALTHDDNAALGRVLKTANRQAGAGDLFALLGHWFEALMIGLNNGSPHIMPVSRRGTLDSSADKAD</sequence>
<gene>
    <name evidence="1" type="primary">crfX</name>
    <name evidence="1" type="ORF">Achr_23260</name>
</gene>